<reference evidence="2" key="1">
    <citation type="submission" date="2023-02" db="EMBL/GenBank/DDBJ databases">
        <title>Pathogen: clinical or host-associated sample.</title>
        <authorList>
            <person name="Hergert J."/>
            <person name="Casey R."/>
            <person name="Wagner J."/>
            <person name="Young E.L."/>
            <person name="Oakeson K.F."/>
        </authorList>
    </citation>
    <scope>NUCLEOTIDE SEQUENCE</scope>
    <source>
        <strain evidence="2">2022CK-00830</strain>
    </source>
</reference>
<gene>
    <name evidence="2" type="ORF">PUW23_17990</name>
</gene>
<dbReference type="RefSeq" id="WP_274358921.1">
    <property type="nucleotide sequence ID" value="NZ_CP118101.1"/>
</dbReference>
<dbReference type="Proteomes" id="UP001220962">
    <property type="component" value="Chromosome"/>
</dbReference>
<dbReference type="AlphaFoldDB" id="A0AAX3MX70"/>
<dbReference type="EMBL" id="CP118101">
    <property type="protein sequence ID" value="WDH81409.1"/>
    <property type="molecule type" value="Genomic_DNA"/>
</dbReference>
<keyword evidence="1" id="KW-0472">Membrane</keyword>
<evidence type="ECO:0000313" key="3">
    <source>
        <dbReference type="Proteomes" id="UP001220962"/>
    </source>
</evidence>
<accession>A0AAX3MX70</accession>
<proteinExistence type="predicted"/>
<evidence type="ECO:0000313" key="2">
    <source>
        <dbReference type="EMBL" id="WDH81409.1"/>
    </source>
</evidence>
<organism evidence="2 3">
    <name type="scientific">Paenibacillus urinalis</name>
    <dbReference type="NCBI Taxonomy" id="521520"/>
    <lineage>
        <taxon>Bacteria</taxon>
        <taxon>Bacillati</taxon>
        <taxon>Bacillota</taxon>
        <taxon>Bacilli</taxon>
        <taxon>Bacillales</taxon>
        <taxon>Paenibacillaceae</taxon>
        <taxon>Paenibacillus</taxon>
    </lineage>
</organism>
<feature type="transmembrane region" description="Helical" evidence="1">
    <location>
        <begin position="14"/>
        <end position="34"/>
    </location>
</feature>
<name>A0AAX3MX70_9BACL</name>
<sequence>MIRGGKAWNAYPAWVKWSLMIVIVVFLLILYFMLKSPVMDEKKATWLWDASLIEQHTEEIVQFLEEQEVDTVFLQTQQEVSDEAYRSFNRSAHAADITVHALNGHADWAYAEKRSEGTAWIEWVKTYNGNAAPEEKFDGVQFDVEPYQLRRWEREEAAVIAEWSENMEEWSREGAEAGLYMSAAVPFWLDSREAPDGSGTFSRWVIDRFDAIAIMAYRDSGEQMYELSKEELAEADELDKKVWIGAELGHTDEGEHLTFFRKPVTNMESEIEIAGKLGTTHRSFAGLAIHHYEAWYRKITGDLTFAQKNE</sequence>
<protein>
    <recommendedName>
        <fullName evidence="4">Amidase</fullName>
    </recommendedName>
</protein>
<keyword evidence="1" id="KW-1133">Transmembrane helix</keyword>
<evidence type="ECO:0000256" key="1">
    <source>
        <dbReference type="SAM" id="Phobius"/>
    </source>
</evidence>
<evidence type="ECO:0008006" key="4">
    <source>
        <dbReference type="Google" id="ProtNLM"/>
    </source>
</evidence>
<keyword evidence="1" id="KW-0812">Transmembrane</keyword>